<evidence type="ECO:0000313" key="1">
    <source>
        <dbReference type="EMBL" id="MBB6093208.1"/>
    </source>
</evidence>
<dbReference type="InterPro" id="IPR019410">
    <property type="entry name" value="Methyltransf_16"/>
</dbReference>
<dbReference type="EMBL" id="JACHHZ010000002">
    <property type="protein sequence ID" value="MBB6093208.1"/>
    <property type="molecule type" value="Genomic_DNA"/>
</dbReference>
<proteinExistence type="predicted"/>
<comment type="caution">
    <text evidence="1">The sequence shown here is derived from an EMBL/GenBank/DDBJ whole genome shotgun (WGS) entry which is preliminary data.</text>
</comment>
<dbReference type="Proteomes" id="UP000588068">
    <property type="component" value="Unassembled WGS sequence"/>
</dbReference>
<organism evidence="1 2">
    <name type="scientific">Povalibacter uvarum</name>
    <dbReference type="NCBI Taxonomy" id="732238"/>
    <lineage>
        <taxon>Bacteria</taxon>
        <taxon>Pseudomonadati</taxon>
        <taxon>Pseudomonadota</taxon>
        <taxon>Gammaproteobacteria</taxon>
        <taxon>Steroidobacterales</taxon>
        <taxon>Steroidobacteraceae</taxon>
        <taxon>Povalibacter</taxon>
    </lineage>
</organism>
<dbReference type="AlphaFoldDB" id="A0A841HLX6"/>
<dbReference type="SUPFAM" id="SSF53335">
    <property type="entry name" value="S-adenosyl-L-methionine-dependent methyltransferases"/>
    <property type="match status" value="1"/>
</dbReference>
<dbReference type="CDD" id="cd02440">
    <property type="entry name" value="AdoMet_MTases"/>
    <property type="match status" value="1"/>
</dbReference>
<protein>
    <submittedName>
        <fullName evidence="1">Putative nicotinamide N-methyase</fullName>
    </submittedName>
</protein>
<name>A0A841HLX6_9GAMM</name>
<dbReference type="InterPro" id="IPR029063">
    <property type="entry name" value="SAM-dependent_MTases_sf"/>
</dbReference>
<dbReference type="Pfam" id="PF10294">
    <property type="entry name" value="Methyltransf_16"/>
    <property type="match status" value="1"/>
</dbReference>
<reference evidence="1 2" key="1">
    <citation type="submission" date="2020-08" db="EMBL/GenBank/DDBJ databases">
        <title>Genomic Encyclopedia of Type Strains, Phase IV (KMG-IV): sequencing the most valuable type-strain genomes for metagenomic binning, comparative biology and taxonomic classification.</title>
        <authorList>
            <person name="Goeker M."/>
        </authorList>
    </citation>
    <scope>NUCLEOTIDE SEQUENCE [LARGE SCALE GENOMIC DNA]</scope>
    <source>
        <strain evidence="1 2">DSM 26723</strain>
    </source>
</reference>
<keyword evidence="2" id="KW-1185">Reference proteome</keyword>
<sequence length="227" mass="24547">MTPDAPAALPMGYNVQIVAVQVGADEYRLRILADKQQYYDPDGAAERAGISSATWPIFGMIWPVGIALAYEMTQFPIDGKRIIEVGCGTALSSLVLSRRGADITASDNHPLAEEFLRHNAGLNAVPPVPYRQAPWGEENPDLGRFDLIIGGDVLYEPDHAALLAGFISRHAQPAAEVLVADPGRGYRGQFSKRLAAEGFARTEMPCRAGGAEIESKGRILRFTRTAV</sequence>
<dbReference type="PANTHER" id="PTHR14614">
    <property type="entry name" value="HEPATOCELLULAR CARCINOMA-ASSOCIATED ANTIGEN"/>
    <property type="match status" value="1"/>
</dbReference>
<dbReference type="Gene3D" id="3.40.50.150">
    <property type="entry name" value="Vaccinia Virus protein VP39"/>
    <property type="match status" value="1"/>
</dbReference>
<accession>A0A841HLX6</accession>
<evidence type="ECO:0000313" key="2">
    <source>
        <dbReference type="Proteomes" id="UP000588068"/>
    </source>
</evidence>
<gene>
    <name evidence="1" type="ORF">HNQ60_002086</name>
</gene>
<dbReference type="RefSeq" id="WP_221304120.1">
    <property type="nucleotide sequence ID" value="NZ_JACHHZ010000002.1"/>
</dbReference>